<dbReference type="Proteomes" id="UP000298714">
    <property type="component" value="Chromosome"/>
</dbReference>
<feature type="chain" id="PRO_5020656186" evidence="2">
    <location>
        <begin position="26"/>
        <end position="321"/>
    </location>
</feature>
<dbReference type="InterPro" id="IPR051058">
    <property type="entry name" value="GDSL_Est/Lipase"/>
</dbReference>
<feature type="domain" description="Ice-binding protein C-terminal" evidence="3">
    <location>
        <begin position="296"/>
        <end position="318"/>
    </location>
</feature>
<gene>
    <name evidence="4" type="ORF">E6W36_00295</name>
</gene>
<dbReference type="EMBL" id="CP039704">
    <property type="protein sequence ID" value="QCI78635.1"/>
    <property type="molecule type" value="Genomic_DNA"/>
</dbReference>
<name>A0A4D7C526_9SPHN</name>
<dbReference type="GO" id="GO:0016298">
    <property type="term" value="F:lipase activity"/>
    <property type="evidence" value="ECO:0007669"/>
    <property type="project" value="InterPro"/>
</dbReference>
<dbReference type="InterPro" id="IPR036514">
    <property type="entry name" value="SGNH_hydro_sf"/>
</dbReference>
<dbReference type="PANTHER" id="PTHR45648">
    <property type="entry name" value="GDSL LIPASE/ACYLHYDROLASE FAMILY PROTEIN (AFU_ORTHOLOGUE AFUA_4G14700)"/>
    <property type="match status" value="1"/>
</dbReference>
<dbReference type="InterPro" id="IPR008265">
    <property type="entry name" value="Lipase_GDSL_AS"/>
</dbReference>
<dbReference type="PANTHER" id="PTHR45648:SF22">
    <property type="entry name" value="GDSL LIPASE_ACYLHYDROLASE FAMILY PROTEIN (AFU_ORTHOLOGUE AFUA_4G14700)"/>
    <property type="match status" value="1"/>
</dbReference>
<protein>
    <submittedName>
        <fullName evidence="4">PEP-CTERM sorting domain-containing protein</fullName>
    </submittedName>
</protein>
<dbReference type="InterPro" id="IPR013424">
    <property type="entry name" value="Ice-binding_C"/>
</dbReference>
<evidence type="ECO:0000313" key="4">
    <source>
        <dbReference type="EMBL" id="QCI78635.1"/>
    </source>
</evidence>
<feature type="signal peptide" evidence="2">
    <location>
        <begin position="1"/>
        <end position="25"/>
    </location>
</feature>
<dbReference type="Pfam" id="PF07589">
    <property type="entry name" value="PEP-CTERM"/>
    <property type="match status" value="1"/>
</dbReference>
<dbReference type="SUPFAM" id="SSF52266">
    <property type="entry name" value="SGNH hydrolase"/>
    <property type="match status" value="1"/>
</dbReference>
<dbReference type="InterPro" id="IPR001087">
    <property type="entry name" value="GDSL"/>
</dbReference>
<dbReference type="KEGG" id="hgn:E6W36_00295"/>
<dbReference type="RefSeq" id="WP_222874347.1">
    <property type="nucleotide sequence ID" value="NZ_CP039704.1"/>
</dbReference>
<dbReference type="PROSITE" id="PS01098">
    <property type="entry name" value="LIPASE_GDSL_SER"/>
    <property type="match status" value="1"/>
</dbReference>
<reference evidence="5" key="1">
    <citation type="submission" date="2019-04" db="EMBL/GenBank/DDBJ databases">
        <title>Complete genome sequence of Sphingomonas sp. W1-2-3.</title>
        <authorList>
            <person name="Im W.T."/>
        </authorList>
    </citation>
    <scope>NUCLEOTIDE SEQUENCE [LARGE SCALE GENOMIC DNA]</scope>
    <source>
        <strain evidence="5">W1-2-3</strain>
    </source>
</reference>
<dbReference type="GO" id="GO:0006629">
    <property type="term" value="P:lipid metabolic process"/>
    <property type="evidence" value="ECO:0007669"/>
    <property type="project" value="InterPro"/>
</dbReference>
<sequence length="321" mass="32306">MKKVSAALLAATVLAAIGAAVTAKAATVSGLYVFGDSLVDAGNTQALVLSVGGSDPTPASVGYFNGHFTNGYDYTDLLSIRLTGAPTVAALQGGANFAFGGARTRDNGDFLPDLVAQVDSYLLPAGGVADPNGLYVITVGGNDLFDVGNGVLGVNDVPTQVIGTLVSQVSRLRAAGAQQFLVTNLPDVTGAPISGGPNPALQLAIGQLNDALAASLAGLGLGDDLHLLDLFGFSGDVASRPEFYGLPANILSAACVLSVPPSPTPDCSSFLYFDAVHPEARVQAAFSQIAAEAIGVPEPASIALLGLGMLGLAGATRRRRA</sequence>
<evidence type="ECO:0000256" key="2">
    <source>
        <dbReference type="SAM" id="SignalP"/>
    </source>
</evidence>
<proteinExistence type="predicted"/>
<evidence type="ECO:0000256" key="1">
    <source>
        <dbReference type="ARBA" id="ARBA00022801"/>
    </source>
</evidence>
<keyword evidence="1" id="KW-0378">Hydrolase</keyword>
<dbReference type="CDD" id="cd01846">
    <property type="entry name" value="fatty_acyltransferase_like"/>
    <property type="match status" value="1"/>
</dbReference>
<evidence type="ECO:0000259" key="3">
    <source>
        <dbReference type="Pfam" id="PF07589"/>
    </source>
</evidence>
<dbReference type="NCBIfam" id="TIGR02595">
    <property type="entry name" value="PEP_CTERM"/>
    <property type="match status" value="1"/>
</dbReference>
<dbReference type="AlphaFoldDB" id="A0A4D7C526"/>
<dbReference type="Pfam" id="PF00657">
    <property type="entry name" value="Lipase_GDSL"/>
    <property type="match status" value="1"/>
</dbReference>
<keyword evidence="2" id="KW-0732">Signal</keyword>
<dbReference type="Gene3D" id="3.40.50.1110">
    <property type="entry name" value="SGNH hydrolase"/>
    <property type="match status" value="1"/>
</dbReference>
<evidence type="ECO:0000313" key="5">
    <source>
        <dbReference type="Proteomes" id="UP000298714"/>
    </source>
</evidence>
<keyword evidence="5" id="KW-1185">Reference proteome</keyword>
<accession>A0A4D7C526</accession>
<organism evidence="4 5">
    <name type="scientific">Hankyongella ginsenosidimutans</name>
    <dbReference type="NCBI Taxonomy" id="1763828"/>
    <lineage>
        <taxon>Bacteria</taxon>
        <taxon>Pseudomonadati</taxon>
        <taxon>Pseudomonadota</taxon>
        <taxon>Alphaproteobacteria</taxon>
        <taxon>Sphingomonadales</taxon>
        <taxon>Sphingomonadaceae</taxon>
        <taxon>Hankyongella</taxon>
    </lineage>
</organism>